<sequence length="200" mass="22282">MTARGYGGSSSSLPGTPGGDADPANSVLRWAVSFEKLLEDPCGVSYFTAFLKSEVSAENILFWQACEKFRKITPTSLDELKAAARAIYNTYLSESAPESVNIDDAAKTEEKDLEQPTPDMFNKAQTQIFKLMKMDSYRRFVRSPLYQRCTLASVEGKLLPQIATKPAHMGSWEDVVSRGPSSDKKVHELMDRGEKRKCEI</sequence>
<dbReference type="SMART" id="SM00315">
    <property type="entry name" value="RGS"/>
    <property type="match status" value="1"/>
</dbReference>
<name>A0A3Q2ZPV9_KRYMA</name>
<reference evidence="4" key="1">
    <citation type="submission" date="2025-08" db="UniProtKB">
        <authorList>
            <consortium name="Ensembl"/>
        </authorList>
    </citation>
    <scope>IDENTIFICATION</scope>
</reference>
<dbReference type="GO" id="GO:0005634">
    <property type="term" value="C:nucleus"/>
    <property type="evidence" value="ECO:0007669"/>
    <property type="project" value="TreeGrafter"/>
</dbReference>
<dbReference type="GO" id="GO:0005886">
    <property type="term" value="C:plasma membrane"/>
    <property type="evidence" value="ECO:0007669"/>
    <property type="project" value="TreeGrafter"/>
</dbReference>
<reference evidence="4" key="2">
    <citation type="submission" date="2025-09" db="UniProtKB">
        <authorList>
            <consortium name="Ensembl"/>
        </authorList>
    </citation>
    <scope>IDENTIFICATION</scope>
</reference>
<feature type="region of interest" description="Disordered" evidence="2">
    <location>
        <begin position="1"/>
        <end position="20"/>
    </location>
</feature>
<keyword evidence="1" id="KW-0343">GTPase activation</keyword>
<dbReference type="GeneTree" id="ENSGT00940000166254"/>
<dbReference type="GO" id="GO:0005737">
    <property type="term" value="C:cytoplasm"/>
    <property type="evidence" value="ECO:0007669"/>
    <property type="project" value="TreeGrafter"/>
</dbReference>
<organism evidence="4 5">
    <name type="scientific">Kryptolebias marmoratus</name>
    <name type="common">Mangrove killifish</name>
    <name type="synonym">Rivulus marmoratus</name>
    <dbReference type="NCBI Taxonomy" id="37003"/>
    <lineage>
        <taxon>Eukaryota</taxon>
        <taxon>Metazoa</taxon>
        <taxon>Chordata</taxon>
        <taxon>Craniata</taxon>
        <taxon>Vertebrata</taxon>
        <taxon>Euteleostomi</taxon>
        <taxon>Actinopterygii</taxon>
        <taxon>Neopterygii</taxon>
        <taxon>Teleostei</taxon>
        <taxon>Neoteleostei</taxon>
        <taxon>Acanthomorphata</taxon>
        <taxon>Ovalentaria</taxon>
        <taxon>Atherinomorphae</taxon>
        <taxon>Cyprinodontiformes</taxon>
        <taxon>Rivulidae</taxon>
        <taxon>Kryptolebias</taxon>
    </lineage>
</organism>
<evidence type="ECO:0000313" key="4">
    <source>
        <dbReference type="Ensembl" id="ENSKMAP00000005873.1"/>
    </source>
</evidence>
<evidence type="ECO:0000256" key="2">
    <source>
        <dbReference type="SAM" id="MobiDB-lite"/>
    </source>
</evidence>
<feature type="domain" description="RGS" evidence="3">
    <location>
        <begin position="33"/>
        <end position="150"/>
    </location>
</feature>
<proteinExistence type="predicted"/>
<accession>A0A3Q2ZPV9</accession>
<dbReference type="GO" id="GO:0008277">
    <property type="term" value="P:regulation of G protein-coupled receptor signaling pathway"/>
    <property type="evidence" value="ECO:0007669"/>
    <property type="project" value="TreeGrafter"/>
</dbReference>
<dbReference type="GO" id="GO:0005096">
    <property type="term" value="F:GTPase activator activity"/>
    <property type="evidence" value="ECO:0007669"/>
    <property type="project" value="UniProtKB-KW"/>
</dbReference>
<dbReference type="AlphaFoldDB" id="A0A3Q2ZPV9"/>
<dbReference type="Gene3D" id="1.10.196.10">
    <property type="match status" value="1"/>
</dbReference>
<dbReference type="GO" id="GO:0007051">
    <property type="term" value="P:spindle organization"/>
    <property type="evidence" value="ECO:0007669"/>
    <property type="project" value="TreeGrafter"/>
</dbReference>
<evidence type="ECO:0000313" key="5">
    <source>
        <dbReference type="Proteomes" id="UP000264800"/>
    </source>
</evidence>
<dbReference type="PANTHER" id="PTHR45945:SF2">
    <property type="entry name" value="REGULATOR OF G-PROTEIN SIGNALING 14"/>
    <property type="match status" value="1"/>
</dbReference>
<feature type="compositionally biased region" description="Basic and acidic residues" evidence="2">
    <location>
        <begin position="181"/>
        <end position="200"/>
    </location>
</feature>
<dbReference type="InterPro" id="IPR046995">
    <property type="entry name" value="RGS10/12/14-like"/>
</dbReference>
<dbReference type="InterPro" id="IPR036305">
    <property type="entry name" value="RGS_sf"/>
</dbReference>
<dbReference type="OMA" id="ACEDFRQ"/>
<dbReference type="InterPro" id="IPR016137">
    <property type="entry name" value="RGS"/>
</dbReference>
<dbReference type="SUPFAM" id="SSF48097">
    <property type="entry name" value="Regulator of G-protein signaling, RGS"/>
    <property type="match status" value="1"/>
</dbReference>
<dbReference type="PRINTS" id="PR01301">
    <property type="entry name" value="RGSPROTEIN"/>
</dbReference>
<feature type="region of interest" description="Disordered" evidence="2">
    <location>
        <begin position="173"/>
        <end position="200"/>
    </location>
</feature>
<protein>
    <recommendedName>
        <fullName evidence="3">RGS domain-containing protein</fullName>
    </recommendedName>
</protein>
<dbReference type="Proteomes" id="UP000264800">
    <property type="component" value="Unplaced"/>
</dbReference>
<dbReference type="Pfam" id="PF00615">
    <property type="entry name" value="RGS"/>
    <property type="match status" value="1"/>
</dbReference>
<keyword evidence="5" id="KW-1185">Reference proteome</keyword>
<dbReference type="PROSITE" id="PS50132">
    <property type="entry name" value="RGS"/>
    <property type="match status" value="1"/>
</dbReference>
<dbReference type="STRING" id="37003.ENSKMAP00000005873"/>
<dbReference type="GO" id="GO:0051301">
    <property type="term" value="P:cell division"/>
    <property type="evidence" value="ECO:0007669"/>
    <property type="project" value="TreeGrafter"/>
</dbReference>
<dbReference type="Ensembl" id="ENSKMAT00000005975.1">
    <property type="protein sequence ID" value="ENSKMAP00000005873.1"/>
    <property type="gene ID" value="ENSKMAG00000004448.1"/>
</dbReference>
<evidence type="ECO:0000256" key="1">
    <source>
        <dbReference type="ARBA" id="ARBA00022468"/>
    </source>
</evidence>
<dbReference type="FunFam" id="1.10.167.10:FF:000001">
    <property type="entry name" value="Putative regulator of g-protein signaling 12"/>
    <property type="match status" value="1"/>
</dbReference>
<dbReference type="InterPro" id="IPR024066">
    <property type="entry name" value="RGS_subdom1/3"/>
</dbReference>
<dbReference type="InterPro" id="IPR044926">
    <property type="entry name" value="RGS_subdomain_2"/>
</dbReference>
<dbReference type="Gene3D" id="1.10.167.10">
    <property type="entry name" value="Regulator of G-protein Signalling 4, domain 2"/>
    <property type="match status" value="1"/>
</dbReference>
<dbReference type="PANTHER" id="PTHR45945">
    <property type="entry name" value="REGULATOR OF G-PROTEIN SIGNALING LOCO"/>
    <property type="match status" value="1"/>
</dbReference>
<evidence type="ECO:0000259" key="3">
    <source>
        <dbReference type="PROSITE" id="PS50132"/>
    </source>
</evidence>